<evidence type="ECO:0000313" key="3">
    <source>
        <dbReference type="Proteomes" id="UP001552521"/>
    </source>
</evidence>
<evidence type="ECO:0000313" key="2">
    <source>
        <dbReference type="EMBL" id="MEV4679594.1"/>
    </source>
</evidence>
<keyword evidence="3" id="KW-1185">Reference proteome</keyword>
<reference evidence="2 3" key="1">
    <citation type="submission" date="2024-06" db="EMBL/GenBank/DDBJ databases">
        <title>The Natural Products Discovery Center: Release of the First 8490 Sequenced Strains for Exploring Actinobacteria Biosynthetic Diversity.</title>
        <authorList>
            <person name="Kalkreuter E."/>
            <person name="Kautsar S.A."/>
            <person name="Yang D."/>
            <person name="Bader C.D."/>
            <person name="Teijaro C.N."/>
            <person name="Fluegel L."/>
            <person name="Davis C.M."/>
            <person name="Simpson J.R."/>
            <person name="Lauterbach L."/>
            <person name="Steele A.D."/>
            <person name="Gui C."/>
            <person name="Meng S."/>
            <person name="Li G."/>
            <person name="Viehrig K."/>
            <person name="Ye F."/>
            <person name="Su P."/>
            <person name="Kiefer A.F."/>
            <person name="Nichols A."/>
            <person name="Cepeda A.J."/>
            <person name="Yan W."/>
            <person name="Fan B."/>
            <person name="Jiang Y."/>
            <person name="Adhikari A."/>
            <person name="Zheng C.-J."/>
            <person name="Schuster L."/>
            <person name="Cowan T.M."/>
            <person name="Smanski M.J."/>
            <person name="Chevrette M.G."/>
            <person name="De Carvalho L.P.S."/>
            <person name="Shen B."/>
        </authorList>
    </citation>
    <scope>NUCLEOTIDE SEQUENCE [LARGE SCALE GENOMIC DNA]</scope>
    <source>
        <strain evidence="2 3">NPDC049344</strain>
    </source>
</reference>
<accession>A0ABV3HM02</accession>
<proteinExistence type="predicted"/>
<dbReference type="RefSeq" id="WP_364587056.1">
    <property type="nucleotide sequence ID" value="NZ_JBFAQK010000002.1"/>
</dbReference>
<gene>
    <name evidence="2" type="ORF">AB0K36_02175</name>
</gene>
<feature type="region of interest" description="Disordered" evidence="1">
    <location>
        <begin position="221"/>
        <end position="246"/>
    </location>
</feature>
<dbReference type="Proteomes" id="UP001552521">
    <property type="component" value="Unassembled WGS sequence"/>
</dbReference>
<comment type="caution">
    <text evidence="2">The sequence shown here is derived from an EMBL/GenBank/DDBJ whole genome shotgun (WGS) entry which is preliminary data.</text>
</comment>
<dbReference type="EMBL" id="JBFAQK010000002">
    <property type="protein sequence ID" value="MEV4679594.1"/>
    <property type="molecule type" value="Genomic_DNA"/>
</dbReference>
<organism evidence="2 3">
    <name type="scientific">Streptomyces kurssanovii</name>
    <dbReference type="NCBI Taxonomy" id="67312"/>
    <lineage>
        <taxon>Bacteria</taxon>
        <taxon>Bacillati</taxon>
        <taxon>Actinomycetota</taxon>
        <taxon>Actinomycetes</taxon>
        <taxon>Kitasatosporales</taxon>
        <taxon>Streptomycetaceae</taxon>
        <taxon>Streptomyces</taxon>
    </lineage>
</organism>
<name>A0ABV3HM02_9ACTN</name>
<protein>
    <submittedName>
        <fullName evidence="2">Uncharacterized protein</fullName>
    </submittedName>
</protein>
<evidence type="ECO:0000256" key="1">
    <source>
        <dbReference type="SAM" id="MobiDB-lite"/>
    </source>
</evidence>
<sequence length="246" mass="25341">MSSQDNQFVALGPADIGFKTHATRITTGAEIHGTLAGVVGRCQGNNGDGVVGFGTGTGGAGVHGNSNVLNGNAVVADAHNGSQAFAIWARSSSGLAARFDGPVRINGALTVTGAKSSAVPLADGSLRLLYAVESPESWFEDFGSGRLDNGVAEVALDETFQAVTGNDEYHVFLTEYGDNNALYVSDRTGSGFTVRSKTPSAGSEFSYRIVAKRGDIDSARFAEAPGMEKPVGDDYSSVTPEAPAAE</sequence>